<dbReference type="EnsemblMetazoa" id="XM_020007064.1">
    <property type="protein sequence ID" value="XP_019862623.1"/>
    <property type="gene ID" value="LOC109591304"/>
</dbReference>
<dbReference type="Proteomes" id="UP000007879">
    <property type="component" value="Unassembled WGS sequence"/>
</dbReference>
<proteinExistence type="predicted"/>
<dbReference type="InParanoid" id="A0A1X7SV37"/>
<protein>
    <submittedName>
        <fullName evidence="2">Uncharacterized protein</fullName>
    </submittedName>
</protein>
<evidence type="ECO:0000256" key="1">
    <source>
        <dbReference type="SAM" id="SignalP"/>
    </source>
</evidence>
<sequence length="408" mass="47275">MILSIPLSLTILFFAGASGVDIDGLHDVTGFYEIEALVQGWRQLSDEERLEFKESIDSVTGRRSNSRNSGVTGHRRSKYIKYPLIDLYSYYNYLYYYPTMHWSLSRTPDTNNYWVGIYKIGTTDRQYLTYQWVRKNTQGSYYIGKLGTKHGEESTSRYEEFELRLFKGGYQKLAACSNIMYGRVNSSPPKTASYESRNEHEIDPQMKSFMQSLEKALDSNVKSTLTKENLQSLWFQFSEQKRNLLYPILEQDCLPSHIRKPEYTDDEQWPEPLKVYPDLPESVPTAAEEEYSLCSNRLWISLSYSYTYVYPELNTQKTLSGKRAWLGVYRKKSYCTLPYPSTSEYLRWQWVGPGYQRVSRLGSIKEYKTGPISQVYVGPVFDYISSAYTQIGFGSGSIYAAINVTPEC</sequence>
<evidence type="ECO:0000313" key="2">
    <source>
        <dbReference type="EnsemblMetazoa" id="Aqu2.1.06011_001"/>
    </source>
</evidence>
<dbReference type="KEGG" id="aqu:109591304"/>
<feature type="chain" id="PRO_5012010602" evidence="1">
    <location>
        <begin position="20"/>
        <end position="408"/>
    </location>
</feature>
<organism evidence="2">
    <name type="scientific">Amphimedon queenslandica</name>
    <name type="common">Sponge</name>
    <dbReference type="NCBI Taxonomy" id="400682"/>
    <lineage>
        <taxon>Eukaryota</taxon>
        <taxon>Metazoa</taxon>
        <taxon>Porifera</taxon>
        <taxon>Demospongiae</taxon>
        <taxon>Heteroscleromorpha</taxon>
        <taxon>Haplosclerida</taxon>
        <taxon>Niphatidae</taxon>
        <taxon>Amphimedon</taxon>
    </lineage>
</organism>
<feature type="signal peptide" evidence="1">
    <location>
        <begin position="1"/>
        <end position="19"/>
    </location>
</feature>
<accession>A0A1X7SV37</accession>
<gene>
    <name evidence="2" type="primary">109591304</name>
</gene>
<keyword evidence="1" id="KW-0732">Signal</keyword>
<dbReference type="EnsemblMetazoa" id="Aqu2.1.06011_001">
    <property type="protein sequence ID" value="Aqu2.1.06011_001"/>
    <property type="gene ID" value="Aqu2.1.06011"/>
</dbReference>
<keyword evidence="3" id="KW-1185">Reference proteome</keyword>
<name>A0A1X7SV37_AMPQE</name>
<evidence type="ECO:0000313" key="3">
    <source>
        <dbReference type="Proteomes" id="UP000007879"/>
    </source>
</evidence>
<reference evidence="3" key="1">
    <citation type="journal article" date="2010" name="Nature">
        <title>The Amphimedon queenslandica genome and the evolution of animal complexity.</title>
        <authorList>
            <person name="Srivastava M."/>
            <person name="Simakov O."/>
            <person name="Chapman J."/>
            <person name="Fahey B."/>
            <person name="Gauthier M.E."/>
            <person name="Mitros T."/>
            <person name="Richards G.S."/>
            <person name="Conaco C."/>
            <person name="Dacre M."/>
            <person name="Hellsten U."/>
            <person name="Larroux C."/>
            <person name="Putnam N.H."/>
            <person name="Stanke M."/>
            <person name="Adamska M."/>
            <person name="Darling A."/>
            <person name="Degnan S.M."/>
            <person name="Oakley T.H."/>
            <person name="Plachetzki D.C."/>
            <person name="Zhai Y."/>
            <person name="Adamski M."/>
            <person name="Calcino A."/>
            <person name="Cummins S.F."/>
            <person name="Goodstein D.M."/>
            <person name="Harris C."/>
            <person name="Jackson D.J."/>
            <person name="Leys S.P."/>
            <person name="Shu S."/>
            <person name="Woodcroft B.J."/>
            <person name="Vervoort M."/>
            <person name="Kosik K.S."/>
            <person name="Manning G."/>
            <person name="Degnan B.M."/>
            <person name="Rokhsar D.S."/>
        </authorList>
    </citation>
    <scope>NUCLEOTIDE SEQUENCE [LARGE SCALE GENOMIC DNA]</scope>
</reference>
<reference evidence="2" key="2">
    <citation type="submission" date="2017-05" db="UniProtKB">
        <authorList>
            <consortium name="EnsemblMetazoa"/>
        </authorList>
    </citation>
    <scope>IDENTIFICATION</scope>
</reference>
<dbReference type="AlphaFoldDB" id="A0A1X7SV37"/>